<comment type="caution">
    <text evidence="2">The sequence shown here is derived from an EMBL/GenBank/DDBJ whole genome shotgun (WGS) entry which is preliminary data.</text>
</comment>
<protein>
    <submittedName>
        <fullName evidence="2">ABC transporter permease</fullName>
    </submittedName>
</protein>
<feature type="transmembrane region" description="Helical" evidence="1">
    <location>
        <begin position="27"/>
        <end position="48"/>
    </location>
</feature>
<keyword evidence="1" id="KW-1133">Transmembrane helix</keyword>
<dbReference type="RefSeq" id="WP_215785410.1">
    <property type="nucleotide sequence ID" value="NZ_JAHKKG010000002.1"/>
</dbReference>
<feature type="transmembrane region" description="Helical" evidence="1">
    <location>
        <begin position="102"/>
        <end position="124"/>
    </location>
</feature>
<feature type="transmembrane region" description="Helical" evidence="1">
    <location>
        <begin position="234"/>
        <end position="255"/>
    </location>
</feature>
<feature type="transmembrane region" description="Helical" evidence="1">
    <location>
        <begin position="483"/>
        <end position="508"/>
    </location>
</feature>
<evidence type="ECO:0000313" key="3">
    <source>
        <dbReference type="Proteomes" id="UP001519654"/>
    </source>
</evidence>
<feature type="transmembrane region" description="Helical" evidence="1">
    <location>
        <begin position="457"/>
        <end position="477"/>
    </location>
</feature>
<name>A0ABS5YJ71_9ACTN</name>
<feature type="transmembrane region" description="Helical" evidence="1">
    <location>
        <begin position="314"/>
        <end position="334"/>
    </location>
</feature>
<keyword evidence="3" id="KW-1185">Reference proteome</keyword>
<dbReference type="EMBL" id="JAHKKG010000002">
    <property type="protein sequence ID" value="MBU2663490.1"/>
    <property type="molecule type" value="Genomic_DNA"/>
</dbReference>
<feature type="transmembrane region" description="Helical" evidence="1">
    <location>
        <begin position="60"/>
        <end position="81"/>
    </location>
</feature>
<sequence>MAVGTFVRLKLRLQVNGLRGRPARITIFVLGAVMAGFFAIAGYAIFAIPGVADNARAAAMLLQLGGSALVLGWLFFPLVFFGVDESLDPARFALFPLAHRTLITGLFAAALTGLPALSTLAATAGMVSTAAALGGAFAAVTQLVGILLGLLLCVAVSRAVTSAFATGLRSRRSRDLAVVLFAVMAALLGPLQLALLAGAERADWDAFAVLADVLGWTPFGAPYSLGLEVAGGRLWAVPLKLLIVAATIVVLLVWWGATLEKAMLGSESRGRRGTDREIASPTALLLGRRLPRSRFGALVARERRYWWRETRRRAALITLVVAGFFLPISISVSGGPAGPMAVFVGAIAAIALANQFGYEGSAYSANITAGVPGRVEIHSRAAAHAMFVLPLLLLIALVVGAVSGRPERIAGDLGLLIATYGVGLGLVLPMSVRAAYSLPESTSPFAVSSGGGAAKGLLTVAVMFGALIATVPLQILAFTLGAVWWWIGLPVGIAFGTAAYLIGSGVAAESLDRRMPELLSTVTAGR</sequence>
<keyword evidence="1" id="KW-0812">Transmembrane</keyword>
<feature type="transmembrane region" description="Helical" evidence="1">
    <location>
        <begin position="340"/>
        <end position="360"/>
    </location>
</feature>
<reference evidence="2 3" key="1">
    <citation type="submission" date="2021-06" db="EMBL/GenBank/DDBJ databases">
        <title>Actinoplanes lichenicola sp. nov., and Actinoplanes ovalisporus sp. nov., isolated from lichen in Thailand.</title>
        <authorList>
            <person name="Saeng-In P."/>
            <person name="Kanchanasin P."/>
            <person name="Yuki M."/>
            <person name="Kudo T."/>
            <person name="Ohkuma M."/>
            <person name="Phongsopitanun W."/>
            <person name="Tanasupawat S."/>
        </authorList>
    </citation>
    <scope>NUCLEOTIDE SEQUENCE [LARGE SCALE GENOMIC DNA]</scope>
    <source>
        <strain evidence="2 3">NBRC 110975</strain>
    </source>
</reference>
<feature type="transmembrane region" description="Helical" evidence="1">
    <location>
        <begin position="130"/>
        <end position="155"/>
    </location>
</feature>
<evidence type="ECO:0000256" key="1">
    <source>
        <dbReference type="SAM" id="Phobius"/>
    </source>
</evidence>
<proteinExistence type="predicted"/>
<accession>A0ABS5YJ71</accession>
<evidence type="ECO:0000313" key="2">
    <source>
        <dbReference type="EMBL" id="MBU2663490.1"/>
    </source>
</evidence>
<keyword evidence="1" id="KW-0472">Membrane</keyword>
<feature type="transmembrane region" description="Helical" evidence="1">
    <location>
        <begin position="176"/>
        <end position="197"/>
    </location>
</feature>
<feature type="transmembrane region" description="Helical" evidence="1">
    <location>
        <begin position="414"/>
        <end position="436"/>
    </location>
</feature>
<gene>
    <name evidence="2" type="ORF">KOI35_08235</name>
</gene>
<feature type="transmembrane region" description="Helical" evidence="1">
    <location>
        <begin position="381"/>
        <end position="402"/>
    </location>
</feature>
<organism evidence="2 3">
    <name type="scientific">Paractinoplanes bogorensis</name>
    <dbReference type="NCBI Taxonomy" id="1610840"/>
    <lineage>
        <taxon>Bacteria</taxon>
        <taxon>Bacillati</taxon>
        <taxon>Actinomycetota</taxon>
        <taxon>Actinomycetes</taxon>
        <taxon>Micromonosporales</taxon>
        <taxon>Micromonosporaceae</taxon>
        <taxon>Paractinoplanes</taxon>
    </lineage>
</organism>
<dbReference type="Proteomes" id="UP001519654">
    <property type="component" value="Unassembled WGS sequence"/>
</dbReference>